<evidence type="ECO:0000313" key="11">
    <source>
        <dbReference type="Proteomes" id="UP000030752"/>
    </source>
</evidence>
<dbReference type="InterPro" id="IPR010619">
    <property type="entry name" value="ThrE-like_N"/>
</dbReference>
<feature type="region of interest" description="Disordered" evidence="6">
    <location>
        <begin position="1"/>
        <end position="87"/>
    </location>
</feature>
<evidence type="ECO:0008006" key="12">
    <source>
        <dbReference type="Google" id="ProtNLM"/>
    </source>
</evidence>
<dbReference type="InterPro" id="IPR051361">
    <property type="entry name" value="ThrE/Ser_Exporter"/>
</dbReference>
<dbReference type="InterPro" id="IPR024528">
    <property type="entry name" value="ThrE_2"/>
</dbReference>
<accession>W2SE50</accession>
<evidence type="ECO:0000256" key="2">
    <source>
        <dbReference type="ARBA" id="ARBA00022692"/>
    </source>
</evidence>
<dbReference type="AlphaFoldDB" id="W2SE50"/>
<evidence type="ECO:0000259" key="9">
    <source>
        <dbReference type="Pfam" id="PF12821"/>
    </source>
</evidence>
<reference evidence="10 11" key="1">
    <citation type="submission" date="2013-03" db="EMBL/GenBank/DDBJ databases">
        <title>The Genome Sequence of Phialophora europaea CBS 101466.</title>
        <authorList>
            <consortium name="The Broad Institute Genomics Platform"/>
            <person name="Cuomo C."/>
            <person name="de Hoog S."/>
            <person name="Gorbushina A."/>
            <person name="Walker B."/>
            <person name="Young S.K."/>
            <person name="Zeng Q."/>
            <person name="Gargeya S."/>
            <person name="Fitzgerald M."/>
            <person name="Haas B."/>
            <person name="Abouelleil A."/>
            <person name="Allen A.W."/>
            <person name="Alvarado L."/>
            <person name="Arachchi H.M."/>
            <person name="Berlin A.M."/>
            <person name="Chapman S.B."/>
            <person name="Gainer-Dewar J."/>
            <person name="Goldberg J."/>
            <person name="Griggs A."/>
            <person name="Gujja S."/>
            <person name="Hansen M."/>
            <person name="Howarth C."/>
            <person name="Imamovic A."/>
            <person name="Ireland A."/>
            <person name="Larimer J."/>
            <person name="McCowan C."/>
            <person name="Murphy C."/>
            <person name="Pearson M."/>
            <person name="Poon T.W."/>
            <person name="Priest M."/>
            <person name="Roberts A."/>
            <person name="Saif S."/>
            <person name="Shea T."/>
            <person name="Sisk P."/>
            <person name="Sykes S."/>
            <person name="Wortman J."/>
            <person name="Nusbaum C."/>
            <person name="Birren B."/>
        </authorList>
    </citation>
    <scope>NUCLEOTIDE SEQUENCE [LARGE SCALE GENOMIC DNA]</scope>
    <source>
        <strain evidence="10 11">CBS 101466</strain>
    </source>
</reference>
<dbReference type="OrthoDB" id="413008at2759"/>
<evidence type="ECO:0000313" key="10">
    <source>
        <dbReference type="EMBL" id="ETN46323.1"/>
    </source>
</evidence>
<dbReference type="PANTHER" id="PTHR31082:SF4">
    <property type="entry name" value="PHEROMONE-REGULATED MEMBRANE PROTEIN 10"/>
    <property type="match status" value="1"/>
</dbReference>
<organism evidence="10 11">
    <name type="scientific">Cyphellophora europaea (strain CBS 101466)</name>
    <name type="common">Phialophora europaea</name>
    <dbReference type="NCBI Taxonomy" id="1220924"/>
    <lineage>
        <taxon>Eukaryota</taxon>
        <taxon>Fungi</taxon>
        <taxon>Dikarya</taxon>
        <taxon>Ascomycota</taxon>
        <taxon>Pezizomycotina</taxon>
        <taxon>Eurotiomycetes</taxon>
        <taxon>Chaetothyriomycetidae</taxon>
        <taxon>Chaetothyriales</taxon>
        <taxon>Cyphellophoraceae</taxon>
        <taxon>Cyphellophora</taxon>
    </lineage>
</organism>
<protein>
    <recommendedName>
        <fullName evidence="12">Threonine/serine exporter-like N-terminal domain-containing protein</fullName>
    </recommendedName>
</protein>
<dbReference type="Proteomes" id="UP000030752">
    <property type="component" value="Unassembled WGS sequence"/>
</dbReference>
<feature type="transmembrane region" description="Helical" evidence="7">
    <location>
        <begin position="419"/>
        <end position="438"/>
    </location>
</feature>
<feature type="domain" description="Threonine/Serine exporter ThrE" evidence="9">
    <location>
        <begin position="538"/>
        <end position="628"/>
    </location>
</feature>
<evidence type="ECO:0000256" key="6">
    <source>
        <dbReference type="SAM" id="MobiDB-lite"/>
    </source>
</evidence>
<name>W2SE50_CYPE1</name>
<feature type="transmembrane region" description="Helical" evidence="7">
    <location>
        <begin position="367"/>
        <end position="385"/>
    </location>
</feature>
<feature type="domain" description="Threonine/serine exporter-like N-terminal" evidence="8">
    <location>
        <begin position="260"/>
        <end position="505"/>
    </location>
</feature>
<feature type="transmembrane region" description="Helical" evidence="7">
    <location>
        <begin position="582"/>
        <end position="602"/>
    </location>
</feature>
<feature type="compositionally biased region" description="Polar residues" evidence="6">
    <location>
        <begin position="51"/>
        <end position="63"/>
    </location>
</feature>
<evidence type="ECO:0000256" key="7">
    <source>
        <dbReference type="SAM" id="Phobius"/>
    </source>
</evidence>
<dbReference type="GO" id="GO:0022857">
    <property type="term" value="F:transmembrane transporter activity"/>
    <property type="evidence" value="ECO:0007669"/>
    <property type="project" value="InterPro"/>
</dbReference>
<feature type="compositionally biased region" description="Basic and acidic residues" evidence="6">
    <location>
        <begin position="170"/>
        <end position="182"/>
    </location>
</feature>
<dbReference type="VEuPathDB" id="FungiDB:HMPREF1541_00507"/>
<feature type="region of interest" description="Disordered" evidence="6">
    <location>
        <begin position="156"/>
        <end position="192"/>
    </location>
</feature>
<dbReference type="FunCoup" id="W2SE50">
    <property type="interactions" value="19"/>
</dbReference>
<keyword evidence="4 7" id="KW-0472">Membrane</keyword>
<feature type="transmembrane region" description="Helical" evidence="7">
    <location>
        <begin position="488"/>
        <end position="509"/>
    </location>
</feature>
<dbReference type="InParanoid" id="W2SE50"/>
<keyword evidence="2 7" id="KW-0812">Transmembrane</keyword>
<dbReference type="GO" id="GO:0016020">
    <property type="term" value="C:membrane"/>
    <property type="evidence" value="ECO:0007669"/>
    <property type="project" value="UniProtKB-SubCell"/>
</dbReference>
<keyword evidence="11" id="KW-1185">Reference proteome</keyword>
<evidence type="ECO:0000256" key="5">
    <source>
        <dbReference type="ARBA" id="ARBA00034125"/>
    </source>
</evidence>
<feature type="transmembrane region" description="Helical" evidence="7">
    <location>
        <begin position="677"/>
        <end position="702"/>
    </location>
</feature>
<comment type="subcellular location">
    <subcellularLocation>
        <location evidence="1">Membrane</location>
        <topology evidence="1">Multi-pass membrane protein</topology>
    </subcellularLocation>
</comment>
<evidence type="ECO:0000256" key="4">
    <source>
        <dbReference type="ARBA" id="ARBA00023136"/>
    </source>
</evidence>
<dbReference type="RefSeq" id="XP_008711035.1">
    <property type="nucleotide sequence ID" value="XM_008712813.1"/>
</dbReference>
<feature type="transmembrane region" description="Helical" evidence="7">
    <location>
        <begin position="534"/>
        <end position="552"/>
    </location>
</feature>
<dbReference type="HOGENOM" id="CLU_007078_2_3_1"/>
<dbReference type="eggNOG" id="ENOG502QPMM">
    <property type="taxonomic scope" value="Eukaryota"/>
</dbReference>
<feature type="transmembrane region" description="Helical" evidence="7">
    <location>
        <begin position="391"/>
        <end position="407"/>
    </location>
</feature>
<evidence type="ECO:0000256" key="3">
    <source>
        <dbReference type="ARBA" id="ARBA00022989"/>
    </source>
</evidence>
<comment type="similarity">
    <text evidence="5">Belongs to the ThrE exporter (TC 2.A.79) family.</text>
</comment>
<evidence type="ECO:0000259" key="8">
    <source>
        <dbReference type="Pfam" id="PF06738"/>
    </source>
</evidence>
<keyword evidence="3 7" id="KW-1133">Transmembrane helix</keyword>
<evidence type="ECO:0000256" key="1">
    <source>
        <dbReference type="ARBA" id="ARBA00004141"/>
    </source>
</evidence>
<feature type="transmembrane region" description="Helical" evidence="7">
    <location>
        <begin position="444"/>
        <end position="467"/>
    </location>
</feature>
<dbReference type="Pfam" id="PF06738">
    <property type="entry name" value="ThrE"/>
    <property type="match status" value="1"/>
</dbReference>
<dbReference type="GeneID" id="19967846"/>
<sequence length="712" mass="77974">MSREHLSHHYEELKSDSDGPGPEVAYEQPSSPTVHKHGSDIEAGLLKQKENGSQNTSGLNRALQSLRWKRQPTIHGQDAAEKTDTTQKLPEYTEEARKLVRSFTQRNFGSEQAQARSGTETPALDKYVHDLDYVPAPEQYKPSIFGALLTSKLNSLDEAPPSRDYYSSYEPKHTRARSHDRLSSGTATPTRKIHWYDKSQSNSVTNLLAQSALSSTSTGVPATLRALPRPQIPRPKSTASIDTNDEIVAEVSDIIARRKYLTKLCAALMKYGAPTHRLEEYLAASARSLAIDADFVYVPGAMICTFIDHTIYANNVEIVRRNAGLDFGRLKDVFNVYKCVIHKKFTAQEAILEIDNIQTRPDRHNQYFRILMFGLASVVVGPFSFNVRPIDFGPIFLMSGILGFLQIKVVPRSEQFSNVFEVFACVLIAFASRALGSIKGSDGTYIFCFSGMAQSSIAMILPGFMVLNSALELQSKNMVSGSVRMVYSIIYVLFLGFGLLVGTTIFGLIKRDAVDEVSCSVPDWFAPAANYKLLYTRFIWAPLFACCLAKVYNAKWKQLPVMALIAVAGHQANFWISTQLSSNLQVANAIGAFVIGCLANLYSRLFHGLAAAAMLPAIYCQVPGGLAASGSLVAGIDSANQIFGNSSSVSIINNGTQGFVAAQQDPNSVYGGTIFNIGYGMVQVSIGISVGLYLSALVIYPLGKRRSGLFSF</sequence>
<dbReference type="Pfam" id="PF12821">
    <property type="entry name" value="ThrE_2"/>
    <property type="match status" value="1"/>
</dbReference>
<dbReference type="PANTHER" id="PTHR31082">
    <property type="entry name" value="PHEROMONE-REGULATED MEMBRANE PROTEIN 10"/>
    <property type="match status" value="1"/>
</dbReference>
<gene>
    <name evidence="10" type="ORF">HMPREF1541_00507</name>
</gene>
<proteinExistence type="inferred from homology"/>
<dbReference type="EMBL" id="KB822711">
    <property type="protein sequence ID" value="ETN46323.1"/>
    <property type="molecule type" value="Genomic_DNA"/>
</dbReference>
<feature type="compositionally biased region" description="Basic and acidic residues" evidence="6">
    <location>
        <begin position="1"/>
        <end position="17"/>
    </location>
</feature>